<protein>
    <submittedName>
        <fullName evidence="3">Uncharacterized protein</fullName>
    </submittedName>
</protein>
<evidence type="ECO:0000313" key="3">
    <source>
        <dbReference type="EnsemblMetazoa" id="CLYHEMP015641.1"/>
    </source>
</evidence>
<feature type="compositionally biased region" description="Polar residues" evidence="2">
    <location>
        <begin position="306"/>
        <end position="329"/>
    </location>
</feature>
<dbReference type="Pfam" id="PF04502">
    <property type="entry name" value="Saf4_Yju2"/>
    <property type="match status" value="1"/>
</dbReference>
<feature type="compositionally biased region" description="Polar residues" evidence="2">
    <location>
        <begin position="470"/>
        <end position="482"/>
    </location>
</feature>
<dbReference type="GeneID" id="136824375"/>
<feature type="compositionally biased region" description="Basic and acidic residues" evidence="2">
    <location>
        <begin position="444"/>
        <end position="453"/>
    </location>
</feature>
<dbReference type="RefSeq" id="XP_066936628.1">
    <property type="nucleotide sequence ID" value="XM_067080527.1"/>
</dbReference>
<evidence type="ECO:0000313" key="4">
    <source>
        <dbReference type="Proteomes" id="UP000594262"/>
    </source>
</evidence>
<dbReference type="InterPro" id="IPR007590">
    <property type="entry name" value="Saf4/Yju2"/>
</dbReference>
<feature type="region of interest" description="Disordered" evidence="2">
    <location>
        <begin position="268"/>
        <end position="329"/>
    </location>
</feature>
<keyword evidence="4" id="KW-1185">Reference proteome</keyword>
<reference evidence="3" key="1">
    <citation type="submission" date="2021-01" db="UniProtKB">
        <authorList>
            <consortium name="EnsemblMetazoa"/>
        </authorList>
    </citation>
    <scope>IDENTIFICATION</scope>
</reference>
<feature type="compositionally biased region" description="Low complexity" evidence="2">
    <location>
        <begin position="271"/>
        <end position="289"/>
    </location>
</feature>
<comment type="similarity">
    <text evidence="1">Belongs to the CWC16 family.</text>
</comment>
<sequence>MGERKGVNKYYPPDYDPSKGGLNAYHGTHALRERAKKIDQGILIIRFEMPYNIWCNGCGNHIGMGVRYNAEKRRVGAYYSTPIYKFRMKCALCDQFFEIRTDPQNCDYEILSGCRRKEERWDTEAAGNVQTTHREVKEKMMTNAMFQLEHNAEDKVKVKKLAPTLTRLEEIRDTWDDDFSVNQKLRKKFRKEKKEIKDKEDSNSSFKNNKGLPEDFVLQDEHQDDVIKSKRMRYGEDTRPDHVRKRQRTSIKQSSIFGIEARKFQLSKALSTSSPKQKTPSTSSSPTDSNFKAMALGIVRKRKRSAASSETDLTPSTQSETQKSGLNKSASLEHSITSVNESQIILDSISNEKVSSKPTLDSSKPDSKISIDKSQGTSCNKLYTKDIDVSLNEAEFSKRLDKKNLELTTSELVDKNTDEKSKIGKESKTLFSVDRDIVITNSNKNDKEPKTENTEPTDISADGKDDISNKDATTPNSLVQENTDSDRTDISKNSSADGKDITTSKGAIADSSISSLVSYGGSSSSGEDDDNG</sequence>
<accession>A0A7M5X044</accession>
<dbReference type="AlphaFoldDB" id="A0A7M5X044"/>
<proteinExistence type="inferred from homology"/>
<dbReference type="GO" id="GO:0071014">
    <property type="term" value="C:post-mRNA release spliceosomal complex"/>
    <property type="evidence" value="ECO:0007669"/>
    <property type="project" value="TreeGrafter"/>
</dbReference>
<name>A0A7M5X044_9CNID</name>
<feature type="region of interest" description="Disordered" evidence="2">
    <location>
        <begin position="434"/>
        <end position="532"/>
    </location>
</feature>
<feature type="region of interest" description="Disordered" evidence="2">
    <location>
        <begin position="352"/>
        <end position="375"/>
    </location>
</feature>
<dbReference type="GO" id="GO:0005684">
    <property type="term" value="C:U2-type spliceosomal complex"/>
    <property type="evidence" value="ECO:0007669"/>
    <property type="project" value="TreeGrafter"/>
</dbReference>
<dbReference type="RefSeq" id="XP_066936627.1">
    <property type="nucleotide sequence ID" value="XM_067080526.1"/>
</dbReference>
<feature type="compositionally biased region" description="Low complexity" evidence="2">
    <location>
        <begin position="510"/>
        <end position="525"/>
    </location>
</feature>
<evidence type="ECO:0000256" key="1">
    <source>
        <dbReference type="ARBA" id="ARBA00005595"/>
    </source>
</evidence>
<dbReference type="EnsemblMetazoa" id="CLYHEMT015641.2">
    <property type="protein sequence ID" value="CLYHEMP015641.2"/>
    <property type="gene ID" value="CLYHEMG015641"/>
</dbReference>
<dbReference type="EnsemblMetazoa" id="CLYHEMT015641.1">
    <property type="protein sequence ID" value="CLYHEMP015641.1"/>
    <property type="gene ID" value="CLYHEMG015641"/>
</dbReference>
<feature type="compositionally biased region" description="Basic and acidic residues" evidence="2">
    <location>
        <begin position="219"/>
        <end position="241"/>
    </location>
</feature>
<dbReference type="OrthoDB" id="360327at2759"/>
<dbReference type="PANTHER" id="PTHR12111">
    <property type="entry name" value="SPLICING FACTOR YJU2"/>
    <property type="match status" value="1"/>
</dbReference>
<feature type="compositionally biased region" description="Basic and acidic residues" evidence="2">
    <location>
        <begin position="192"/>
        <end position="202"/>
    </location>
</feature>
<evidence type="ECO:0000256" key="2">
    <source>
        <dbReference type="SAM" id="MobiDB-lite"/>
    </source>
</evidence>
<organism evidence="3 4">
    <name type="scientific">Clytia hemisphaerica</name>
    <dbReference type="NCBI Taxonomy" id="252671"/>
    <lineage>
        <taxon>Eukaryota</taxon>
        <taxon>Metazoa</taxon>
        <taxon>Cnidaria</taxon>
        <taxon>Hydrozoa</taxon>
        <taxon>Hydroidolina</taxon>
        <taxon>Leptothecata</taxon>
        <taxon>Obeliida</taxon>
        <taxon>Clytiidae</taxon>
        <taxon>Clytia</taxon>
    </lineage>
</organism>
<dbReference type="GO" id="GO:0000398">
    <property type="term" value="P:mRNA splicing, via spliceosome"/>
    <property type="evidence" value="ECO:0007669"/>
    <property type="project" value="InterPro"/>
</dbReference>
<feature type="region of interest" description="Disordered" evidence="2">
    <location>
        <begin position="192"/>
        <end position="254"/>
    </location>
</feature>
<dbReference type="Proteomes" id="UP000594262">
    <property type="component" value="Unplaced"/>
</dbReference>
<dbReference type="PANTHER" id="PTHR12111:SF2">
    <property type="entry name" value="SPLICING FACTOR YJU2B-RELATED"/>
    <property type="match status" value="1"/>
</dbReference>